<feature type="compositionally biased region" description="Polar residues" evidence="1">
    <location>
        <begin position="647"/>
        <end position="669"/>
    </location>
</feature>
<feature type="domain" description="Zinc-ribbon" evidence="2">
    <location>
        <begin position="3"/>
        <end position="23"/>
    </location>
</feature>
<evidence type="ECO:0000313" key="3">
    <source>
        <dbReference type="EMBL" id="MBU3812949.1"/>
    </source>
</evidence>
<feature type="region of interest" description="Disordered" evidence="1">
    <location>
        <begin position="647"/>
        <end position="689"/>
    </location>
</feature>
<dbReference type="EMBL" id="JAHLFO010000003">
    <property type="protein sequence ID" value="MBU3812949.1"/>
    <property type="molecule type" value="Genomic_DNA"/>
</dbReference>
<evidence type="ECO:0000313" key="4">
    <source>
        <dbReference type="Proteomes" id="UP000824236"/>
    </source>
</evidence>
<feature type="compositionally biased region" description="Polar residues" evidence="1">
    <location>
        <begin position="676"/>
        <end position="689"/>
    </location>
</feature>
<gene>
    <name evidence="3" type="ORF">H9791_00365</name>
</gene>
<reference evidence="3" key="1">
    <citation type="journal article" date="2021" name="PeerJ">
        <title>Extensive microbial diversity within the chicken gut microbiome revealed by metagenomics and culture.</title>
        <authorList>
            <person name="Gilroy R."/>
            <person name="Ravi A."/>
            <person name="Getino M."/>
            <person name="Pursley I."/>
            <person name="Horton D.L."/>
            <person name="Alikhan N.F."/>
            <person name="Baker D."/>
            <person name="Gharbi K."/>
            <person name="Hall N."/>
            <person name="Watson M."/>
            <person name="Adriaenssens E.M."/>
            <person name="Foster-Nyarko E."/>
            <person name="Jarju S."/>
            <person name="Secka A."/>
            <person name="Antonio M."/>
            <person name="Oren A."/>
            <person name="Chaudhuri R.R."/>
            <person name="La Ragione R."/>
            <person name="Hildebrand F."/>
            <person name="Pallen M.J."/>
        </authorList>
    </citation>
    <scope>NUCLEOTIDE SEQUENCE</scope>
    <source>
        <strain evidence="3">B3-3758</strain>
    </source>
</reference>
<proteinExistence type="predicted"/>
<evidence type="ECO:0000256" key="1">
    <source>
        <dbReference type="SAM" id="MobiDB-lite"/>
    </source>
</evidence>
<dbReference type="Pfam" id="PF13240">
    <property type="entry name" value="Zn_Ribbon_1"/>
    <property type="match status" value="1"/>
</dbReference>
<comment type="caution">
    <text evidence="3">The sequence shown here is derived from an EMBL/GenBank/DDBJ whole genome shotgun (WGS) entry which is preliminary data.</text>
</comment>
<reference evidence="3" key="2">
    <citation type="submission" date="2021-04" db="EMBL/GenBank/DDBJ databases">
        <authorList>
            <person name="Gilroy R."/>
        </authorList>
    </citation>
    <scope>NUCLEOTIDE SEQUENCE</scope>
    <source>
        <strain evidence="3">B3-3758</strain>
    </source>
</reference>
<accession>A0A9E2KFB1</accession>
<dbReference type="Proteomes" id="UP000824236">
    <property type="component" value="Unassembled WGS sequence"/>
</dbReference>
<evidence type="ECO:0000259" key="2">
    <source>
        <dbReference type="Pfam" id="PF13240"/>
    </source>
</evidence>
<dbReference type="AlphaFoldDB" id="A0A9E2KFB1"/>
<name>A0A9E2KFB1_9BACE</name>
<protein>
    <submittedName>
        <fullName evidence="3">Zinc-ribbon domain-containing protein</fullName>
    </submittedName>
</protein>
<dbReference type="InterPro" id="IPR026870">
    <property type="entry name" value="Zinc_ribbon_dom"/>
</dbReference>
<sequence length="726" mass="83231">MNCSKCGAPLKPGAKFCVKCGSRVSENIQGITQLQNQSVEGRHAGKDDREDLVVTNQRMLWNIMPGQVARVITEQEMANYQQVEGIIIAEGTTAFIRANGATIATISGGSYAFQARQATFGERVMASINNAWQVIIDLFKSRRKQLEGKSEQDERIEMYARQQREIFAQAKAGASFSVVILLNRAFPMLVGAKREHLDDYKDFKPMLIHTLHHDLNVGVNAYFRIKKQEEFILHYLVDNQSLNTAALIHEIADTMRTTIQEVLYDQSVTSNRIPGELFPVIKERLNEAAEDAFWGLEIVRIVEISADNEDIQRFNELSHELYLSEQELDYLRRTNDFKNRLADVNNSQLVHTARTAVELQQRLNEINRDRLLTADEMDKFVLLLENERLLREARTADEREAALAEIERTRLLREDDLAEIRALSEQHAYQRGMALRLSQLKDSIEFERLRMQGANDMMVEKAKTELHIRQMLEDQTAANRQRDADFDYQQRQRDADLQFEQRKREHELEMEEDKQQQERLMQILQAQETGRENERRHQANMQAQQFAHKENLANIQSNLTPEQILAMSGGDVALEFARSYTARSNADVERAVGERLSEEQHRNQEMMYQLMNRMLDNQANQTNLQAQQTFYQQQRADNAYSQSLDYTTRQGTTPSRPVSRPLQQEQSVSPVPPTLPESSVSPVVSKTSESLSAKQDLVENEKIFCPGCGASLSKGTKVCPECGEQV</sequence>
<organism evidence="3 4">
    <name type="scientific">Candidatus Bacteroides intestinipullorum</name>
    <dbReference type="NCBI Taxonomy" id="2838471"/>
    <lineage>
        <taxon>Bacteria</taxon>
        <taxon>Pseudomonadati</taxon>
        <taxon>Bacteroidota</taxon>
        <taxon>Bacteroidia</taxon>
        <taxon>Bacteroidales</taxon>
        <taxon>Bacteroidaceae</taxon>
        <taxon>Bacteroides</taxon>
    </lineage>
</organism>